<dbReference type="EMBL" id="RQGU01000113">
    <property type="protein sequence ID" value="TGM17985.1"/>
    <property type="molecule type" value="Genomic_DNA"/>
</dbReference>
<dbReference type="AlphaFoldDB" id="A0A5F2BYV0"/>
<comment type="caution">
    <text evidence="1">The sequence shown here is derived from an EMBL/GenBank/DDBJ whole genome shotgun (WGS) entry which is preliminary data.</text>
</comment>
<name>A0A5F2BYV0_9LEPT</name>
<protein>
    <recommendedName>
        <fullName evidence="5">GIY-YIG domain-containing protein</fullName>
    </recommendedName>
</protein>
<dbReference type="Proteomes" id="UP000297832">
    <property type="component" value="Unassembled WGS sequence"/>
</dbReference>
<dbReference type="RefSeq" id="WP_135627823.1">
    <property type="nucleotide sequence ID" value="NZ_RQGU01000113.1"/>
</dbReference>
<evidence type="ECO:0000313" key="4">
    <source>
        <dbReference type="Proteomes" id="UP000298057"/>
    </source>
</evidence>
<gene>
    <name evidence="1" type="ORF">EHQ81_06680</name>
    <name evidence="2" type="ORF">EHQ82_13025</name>
</gene>
<evidence type="ECO:0000313" key="2">
    <source>
        <dbReference type="EMBL" id="TGM17985.1"/>
    </source>
</evidence>
<dbReference type="Proteomes" id="UP000298057">
    <property type="component" value="Unassembled WGS sequence"/>
</dbReference>
<reference evidence="2" key="1">
    <citation type="submission" date="2018-10" db="EMBL/GenBank/DDBJ databases">
        <authorList>
            <person name="Vincent A.T."/>
            <person name="Schiettekatte O."/>
            <person name="Bourhy P."/>
            <person name="Veyrier F.J."/>
            <person name="Picardeau M."/>
        </authorList>
    </citation>
    <scope>NUCLEOTIDE SEQUENCE</scope>
    <source>
        <strain evidence="2">201702406</strain>
    </source>
</reference>
<evidence type="ECO:0000313" key="3">
    <source>
        <dbReference type="Proteomes" id="UP000297832"/>
    </source>
</evidence>
<evidence type="ECO:0000313" key="1">
    <source>
        <dbReference type="EMBL" id="TGM16064.1"/>
    </source>
</evidence>
<sequence length="200" mass="23811">MKENNFKEGIPDFSTLVSSLPNKKEIESLKQYAFNDFYTKSIVKGKEGEYNLNKDFIYENFQMNSKKREKDIRYTSLKGLYIFFEKDLEKQIPIYVGISGDILSRIKQHMTGKTHFSASLAYLIGINRYKEKEKTDWPKTRSEFWNDPDLYKTFIKDIQPKMRDSWKISILPQAENYTLYLKEIYLACELKTKWNSFATH</sequence>
<dbReference type="EMBL" id="RQGV01000005">
    <property type="protein sequence ID" value="TGM16064.1"/>
    <property type="molecule type" value="Genomic_DNA"/>
</dbReference>
<accession>A0A5F2BYV0</accession>
<proteinExistence type="predicted"/>
<organism evidence="1 3">
    <name type="scientific">Leptospira selangorensis</name>
    <dbReference type="NCBI Taxonomy" id="2484982"/>
    <lineage>
        <taxon>Bacteria</taxon>
        <taxon>Pseudomonadati</taxon>
        <taxon>Spirochaetota</taxon>
        <taxon>Spirochaetia</taxon>
        <taxon>Leptospirales</taxon>
        <taxon>Leptospiraceae</taxon>
        <taxon>Leptospira</taxon>
    </lineage>
</organism>
<reference evidence="3 4" key="2">
    <citation type="journal article" date="2019" name="PLoS Negl. Trop. Dis.">
        <title>Revisiting the worldwide diversity of Leptospira species in the environment.</title>
        <authorList>
            <person name="Vincent A.T."/>
            <person name="Schiettekatte O."/>
            <person name="Bourhy P."/>
            <person name="Veyrier F.J."/>
            <person name="Picardeau M."/>
        </authorList>
    </citation>
    <scope>NUCLEOTIDE SEQUENCE [LARGE SCALE GENOMIC DNA]</scope>
    <source>
        <strain evidence="1 3">201702405</strain>
        <strain evidence="4">201702406</strain>
    </source>
</reference>
<evidence type="ECO:0008006" key="5">
    <source>
        <dbReference type="Google" id="ProtNLM"/>
    </source>
</evidence>
<keyword evidence="4" id="KW-1185">Reference proteome</keyword>